<proteinExistence type="predicted"/>
<accession>A0A316D425</accession>
<sequence>MTIKPQGRVVGGTCQNSKLTNKLDESVYAYAKGVYWLELLKIKMVPKKWNKPTRNGTKVKFIYPQSQEEFDKSYEDLKKYAAEIDEQYGLGIVLVDGPAQKDGEPTC</sequence>
<comment type="caution">
    <text evidence="1">The sequence shown here is derived from an EMBL/GenBank/DDBJ whole genome shotgun (WGS) entry which is preliminary data.</text>
</comment>
<gene>
    <name evidence="1" type="ORF">C7459_1382</name>
</gene>
<dbReference type="RefSeq" id="WP_109691428.1">
    <property type="nucleotide sequence ID" value="NZ_QGGL01000038.1"/>
</dbReference>
<dbReference type="AlphaFoldDB" id="A0A316D425"/>
<organism evidence="1 2">
    <name type="scientific">Tumebacillus permanentifrigoris</name>
    <dbReference type="NCBI Taxonomy" id="378543"/>
    <lineage>
        <taxon>Bacteria</taxon>
        <taxon>Bacillati</taxon>
        <taxon>Bacillota</taxon>
        <taxon>Bacilli</taxon>
        <taxon>Bacillales</taxon>
        <taxon>Alicyclobacillaceae</taxon>
        <taxon>Tumebacillus</taxon>
    </lineage>
</organism>
<protein>
    <submittedName>
        <fullName evidence="1">Uncharacterized protein</fullName>
    </submittedName>
</protein>
<keyword evidence="2" id="KW-1185">Reference proteome</keyword>
<dbReference type="EMBL" id="QGGL01000038">
    <property type="protein sequence ID" value="PWK03946.1"/>
    <property type="molecule type" value="Genomic_DNA"/>
</dbReference>
<reference evidence="1 2" key="1">
    <citation type="submission" date="2018-05" db="EMBL/GenBank/DDBJ databases">
        <title>Genomic Encyclopedia of Type Strains, Phase IV (KMG-IV): sequencing the most valuable type-strain genomes for metagenomic binning, comparative biology and taxonomic classification.</title>
        <authorList>
            <person name="Goeker M."/>
        </authorList>
    </citation>
    <scope>NUCLEOTIDE SEQUENCE [LARGE SCALE GENOMIC DNA]</scope>
    <source>
        <strain evidence="1 2">DSM 18773</strain>
    </source>
</reference>
<name>A0A316D425_9BACL</name>
<evidence type="ECO:0000313" key="2">
    <source>
        <dbReference type="Proteomes" id="UP000245634"/>
    </source>
</evidence>
<dbReference type="OrthoDB" id="2680678at2"/>
<evidence type="ECO:0000313" key="1">
    <source>
        <dbReference type="EMBL" id="PWK03946.1"/>
    </source>
</evidence>
<dbReference type="Proteomes" id="UP000245634">
    <property type="component" value="Unassembled WGS sequence"/>
</dbReference>